<feature type="transmembrane region" description="Helical" evidence="8">
    <location>
        <begin position="147"/>
        <end position="169"/>
    </location>
</feature>
<dbReference type="GO" id="GO:0005283">
    <property type="term" value="F:amino acid:sodium symporter activity"/>
    <property type="evidence" value="ECO:0007669"/>
    <property type="project" value="InterPro"/>
</dbReference>
<keyword evidence="4 8" id="KW-1003">Cell membrane</keyword>
<evidence type="ECO:0000256" key="7">
    <source>
        <dbReference type="ARBA" id="ARBA00023136"/>
    </source>
</evidence>
<dbReference type="PANTHER" id="PTHR30330">
    <property type="entry name" value="AGSS FAMILY TRANSPORTER, SODIUM-ALANINE"/>
    <property type="match status" value="1"/>
</dbReference>
<comment type="similarity">
    <text evidence="2 8">Belongs to the alanine or glycine:cation symporter (AGCS) (TC 2.A.25) family.</text>
</comment>
<keyword evidence="6 8" id="KW-1133">Transmembrane helix</keyword>
<keyword evidence="8" id="KW-0769">Symport</keyword>
<dbReference type="NCBIfam" id="TIGR00835">
    <property type="entry name" value="agcS"/>
    <property type="match status" value="1"/>
</dbReference>
<dbReference type="EMBL" id="CYXR01000022">
    <property type="protein sequence ID" value="CUN09316.1"/>
    <property type="molecule type" value="Genomic_DNA"/>
</dbReference>
<evidence type="ECO:0000256" key="1">
    <source>
        <dbReference type="ARBA" id="ARBA00004651"/>
    </source>
</evidence>
<dbReference type="Pfam" id="PF01235">
    <property type="entry name" value="Na_Ala_symp"/>
    <property type="match status" value="1"/>
</dbReference>
<evidence type="ECO:0000256" key="3">
    <source>
        <dbReference type="ARBA" id="ARBA00022448"/>
    </source>
</evidence>
<dbReference type="Gene3D" id="1.20.1740.10">
    <property type="entry name" value="Amino acid/polyamine transporter I"/>
    <property type="match status" value="1"/>
</dbReference>
<evidence type="ECO:0000256" key="8">
    <source>
        <dbReference type="RuleBase" id="RU363064"/>
    </source>
</evidence>
<gene>
    <name evidence="9" type="ORF">ERS852574_02653</name>
</gene>
<feature type="transmembrane region" description="Helical" evidence="8">
    <location>
        <begin position="357"/>
        <end position="380"/>
    </location>
</feature>
<reference evidence="9 10" key="1">
    <citation type="submission" date="2015-09" db="EMBL/GenBank/DDBJ databases">
        <authorList>
            <consortium name="Pathogen Informatics"/>
        </authorList>
    </citation>
    <scope>NUCLEOTIDE SEQUENCE [LARGE SCALE GENOMIC DNA]</scope>
    <source>
        <strain evidence="9 10">2789STDY5834962</strain>
    </source>
</reference>
<feature type="transmembrane region" description="Helical" evidence="8">
    <location>
        <begin position="215"/>
        <end position="234"/>
    </location>
</feature>
<dbReference type="PANTHER" id="PTHR30330:SF3">
    <property type="entry name" value="TRANSCRIPTIONAL REGULATOR, LRP FAMILY"/>
    <property type="match status" value="1"/>
</dbReference>
<feature type="transmembrane region" description="Helical" evidence="8">
    <location>
        <begin position="400"/>
        <end position="420"/>
    </location>
</feature>
<feature type="transmembrane region" description="Helical" evidence="8">
    <location>
        <begin position="181"/>
        <end position="203"/>
    </location>
</feature>
<proteinExistence type="inferred from homology"/>
<protein>
    <submittedName>
        <fullName evidence="9">Na+/alanine symporter</fullName>
    </submittedName>
</protein>
<feature type="transmembrane region" description="Helical" evidence="8">
    <location>
        <begin position="14"/>
        <end position="33"/>
    </location>
</feature>
<evidence type="ECO:0000313" key="9">
    <source>
        <dbReference type="EMBL" id="CUN09316.1"/>
    </source>
</evidence>
<name>A0A173U4Q3_9FIRM</name>
<evidence type="ECO:0000256" key="6">
    <source>
        <dbReference type="ARBA" id="ARBA00022989"/>
    </source>
</evidence>
<evidence type="ECO:0000313" key="10">
    <source>
        <dbReference type="Proteomes" id="UP000095727"/>
    </source>
</evidence>
<dbReference type="PRINTS" id="PR00175">
    <property type="entry name" value="NAALASMPORT"/>
</dbReference>
<evidence type="ECO:0000256" key="5">
    <source>
        <dbReference type="ARBA" id="ARBA00022692"/>
    </source>
</evidence>
<accession>A0A173U4Q3</accession>
<dbReference type="AlphaFoldDB" id="A0A173U4Q3"/>
<feature type="transmembrane region" description="Helical" evidence="8">
    <location>
        <begin position="307"/>
        <end position="329"/>
    </location>
</feature>
<comment type="subcellular location">
    <subcellularLocation>
        <location evidence="1 8">Cell membrane</location>
        <topology evidence="1 8">Multi-pass membrane protein</topology>
    </subcellularLocation>
</comment>
<sequence>MSNLMGMLTTIQSYVWGPPTLLLLIGTGLYFTIKLRGLQITKFPRAVRAIFEKESGTGSGEGDVSAFATLCTTMAADIGTGSIVGVATALRIGGPGSLFWMWISAILGMVTKYSESLLAVKYRVTDENNQMAGGPMFYIQNGMGERFIWLAKAFSVFGICTALFGCGTFPQVNAITESVNVTFHIPIIVAGVIITVLTAVVTIGGIKSISKVAEIVVPIMALTFLGGSVVALVINRAAVPDAFKTIFTCAFAKESVIGGTAGTGVITFMTVMRTGIARGVYTNEAGLGSSPIVAAAAKTNSGVRQGLLSMTSVFVTTILTCSMTGLVIISSGLMDSSDMNGSTLVTAAYNMCLPHNIGMYLIAVGIMFFAFTTILGWNYYGERCLVYLTGTTKWIKPYKIIYIAAIALAPFLSLEPIWLLADITNALMIIPNLIAIIALRKVIIGETKLYFSKQNEEKMSAAVKAVE</sequence>
<keyword evidence="5 8" id="KW-0812">Transmembrane</keyword>
<evidence type="ECO:0000256" key="4">
    <source>
        <dbReference type="ARBA" id="ARBA00022475"/>
    </source>
</evidence>
<feature type="transmembrane region" description="Helical" evidence="8">
    <location>
        <begin position="426"/>
        <end position="443"/>
    </location>
</feature>
<dbReference type="GO" id="GO:0005886">
    <property type="term" value="C:plasma membrane"/>
    <property type="evidence" value="ECO:0007669"/>
    <property type="project" value="UniProtKB-SubCell"/>
</dbReference>
<keyword evidence="7 8" id="KW-0472">Membrane</keyword>
<dbReference type="InterPro" id="IPR001463">
    <property type="entry name" value="Na/Ala_symport"/>
</dbReference>
<dbReference type="Proteomes" id="UP000095727">
    <property type="component" value="Unassembled WGS sequence"/>
</dbReference>
<evidence type="ECO:0000256" key="2">
    <source>
        <dbReference type="ARBA" id="ARBA00009261"/>
    </source>
</evidence>
<dbReference type="RefSeq" id="WP_055157936.1">
    <property type="nucleotide sequence ID" value="NZ_CYXR01000022.1"/>
</dbReference>
<organism evidence="9 10">
    <name type="scientific">Coprococcus comes</name>
    <dbReference type="NCBI Taxonomy" id="410072"/>
    <lineage>
        <taxon>Bacteria</taxon>
        <taxon>Bacillati</taxon>
        <taxon>Bacillota</taxon>
        <taxon>Clostridia</taxon>
        <taxon>Lachnospirales</taxon>
        <taxon>Lachnospiraceae</taxon>
        <taxon>Coprococcus</taxon>
    </lineage>
</organism>
<keyword evidence="3 8" id="KW-0813">Transport</keyword>